<keyword evidence="3" id="KW-1185">Reference proteome</keyword>
<proteinExistence type="predicted"/>
<dbReference type="Proteomes" id="UP000803844">
    <property type="component" value="Unassembled WGS sequence"/>
</dbReference>
<sequence>MLTHATSPFLEGYRLVRYRLHHDFPEQGSQEARLYDLNQSRSPLLRLPYELRLQIYELLLGDRQIHIRFVPWQYKRRVKRGNTDKETVKGHFRYEVLPKRQDPWASGVNQLWENAATSLQAAGARLTLLSGVCRQLYDETALLPQKLNIWSFESMHMMERYILKDNRMHLHQRKAIEVLYCREKLPKDVHKKLKWLKAIVWKDGEKLRWQDLELFPDIMWKDRQQLLEQSWRW</sequence>
<evidence type="ECO:0000313" key="2">
    <source>
        <dbReference type="EMBL" id="KAF3767953.1"/>
    </source>
</evidence>
<dbReference type="RefSeq" id="XP_040778914.1">
    <property type="nucleotide sequence ID" value="XM_040920384.1"/>
</dbReference>
<feature type="domain" description="DUF7730" evidence="1">
    <location>
        <begin position="38"/>
        <end position="198"/>
    </location>
</feature>
<dbReference type="Pfam" id="PF24864">
    <property type="entry name" value="DUF7730"/>
    <property type="match status" value="1"/>
</dbReference>
<organism evidence="2 3">
    <name type="scientific">Cryphonectria parasitica (strain ATCC 38755 / EP155)</name>
    <dbReference type="NCBI Taxonomy" id="660469"/>
    <lineage>
        <taxon>Eukaryota</taxon>
        <taxon>Fungi</taxon>
        <taxon>Dikarya</taxon>
        <taxon>Ascomycota</taxon>
        <taxon>Pezizomycotina</taxon>
        <taxon>Sordariomycetes</taxon>
        <taxon>Sordariomycetidae</taxon>
        <taxon>Diaporthales</taxon>
        <taxon>Cryphonectriaceae</taxon>
        <taxon>Cryphonectria-Endothia species complex</taxon>
        <taxon>Cryphonectria</taxon>
    </lineage>
</organism>
<dbReference type="GeneID" id="63837513"/>
<dbReference type="InterPro" id="IPR056632">
    <property type="entry name" value="DUF7730"/>
</dbReference>
<dbReference type="PANTHER" id="PTHR38790">
    <property type="entry name" value="2EXR DOMAIN-CONTAINING PROTEIN-RELATED"/>
    <property type="match status" value="1"/>
</dbReference>
<dbReference type="PANTHER" id="PTHR38790:SF4">
    <property type="entry name" value="2EXR DOMAIN-CONTAINING PROTEIN"/>
    <property type="match status" value="1"/>
</dbReference>
<evidence type="ECO:0000259" key="1">
    <source>
        <dbReference type="Pfam" id="PF24864"/>
    </source>
</evidence>
<accession>A0A9P4Y741</accession>
<name>A0A9P4Y741_CRYP1</name>
<reference evidence="2" key="1">
    <citation type="journal article" date="2020" name="Phytopathology">
        <title>Genome sequence of the chestnut blight fungus Cryphonectria parasitica EP155: A fundamental resource for an archetypical invasive plant pathogen.</title>
        <authorList>
            <person name="Crouch J.A."/>
            <person name="Dawe A."/>
            <person name="Aerts A."/>
            <person name="Barry K."/>
            <person name="Churchill A.C.L."/>
            <person name="Grimwood J."/>
            <person name="Hillman B."/>
            <person name="Milgroom M.G."/>
            <person name="Pangilinan J."/>
            <person name="Smith M."/>
            <person name="Salamov A."/>
            <person name="Schmutz J."/>
            <person name="Yadav J."/>
            <person name="Grigoriev I.V."/>
            <person name="Nuss D."/>
        </authorList>
    </citation>
    <scope>NUCLEOTIDE SEQUENCE</scope>
    <source>
        <strain evidence="2">EP155</strain>
    </source>
</reference>
<evidence type="ECO:0000313" key="3">
    <source>
        <dbReference type="Proteomes" id="UP000803844"/>
    </source>
</evidence>
<protein>
    <recommendedName>
        <fullName evidence="1">DUF7730 domain-containing protein</fullName>
    </recommendedName>
</protein>
<dbReference type="EMBL" id="MU032346">
    <property type="protein sequence ID" value="KAF3767953.1"/>
    <property type="molecule type" value="Genomic_DNA"/>
</dbReference>
<dbReference type="AlphaFoldDB" id="A0A9P4Y741"/>
<gene>
    <name evidence="2" type="ORF">M406DRAFT_329002</name>
</gene>
<comment type="caution">
    <text evidence="2">The sequence shown here is derived from an EMBL/GenBank/DDBJ whole genome shotgun (WGS) entry which is preliminary data.</text>
</comment>
<dbReference type="OrthoDB" id="5413827at2759"/>